<dbReference type="OrthoDB" id="5242390at2"/>
<dbReference type="InterPro" id="IPR036271">
    <property type="entry name" value="Tet_transcr_reg_TetR-rel_C_sf"/>
</dbReference>
<evidence type="ECO:0000313" key="6">
    <source>
        <dbReference type="Proteomes" id="UP000062255"/>
    </source>
</evidence>
<organism evidence="5 6">
    <name type="scientific">Mycolicibacterium goodii</name>
    <name type="common">Mycobacterium goodii</name>
    <dbReference type="NCBI Taxonomy" id="134601"/>
    <lineage>
        <taxon>Bacteria</taxon>
        <taxon>Bacillati</taxon>
        <taxon>Actinomycetota</taxon>
        <taxon>Actinomycetes</taxon>
        <taxon>Mycobacteriales</taxon>
        <taxon>Mycobacteriaceae</taxon>
        <taxon>Mycolicibacterium</taxon>
    </lineage>
</organism>
<accession>A0A0K0X3L8</accession>
<evidence type="ECO:0000256" key="3">
    <source>
        <dbReference type="SAM" id="MobiDB-lite"/>
    </source>
</evidence>
<feature type="DNA-binding region" description="H-T-H motif" evidence="2">
    <location>
        <begin position="43"/>
        <end position="62"/>
    </location>
</feature>
<protein>
    <submittedName>
        <fullName evidence="5">TetR family transcriptional regulator</fullName>
    </submittedName>
</protein>
<reference evidence="5 6" key="1">
    <citation type="submission" date="2015-07" db="EMBL/GenBank/DDBJ databases">
        <title>Complete genome sequence of Mycobacterium goodii X7B, a facultative thermophilic biodesulfurizing bacterium.</title>
        <authorList>
            <person name="Yu B."/>
            <person name="Li F."/>
            <person name="Xu P."/>
        </authorList>
    </citation>
    <scope>NUCLEOTIDE SEQUENCE [LARGE SCALE GENOMIC DNA]</scope>
    <source>
        <strain evidence="5 6">X7B</strain>
    </source>
</reference>
<name>A0A0K0X3L8_MYCGD</name>
<dbReference type="PROSITE" id="PS50977">
    <property type="entry name" value="HTH_TETR_2"/>
    <property type="match status" value="1"/>
</dbReference>
<dbReference type="RefSeq" id="WP_049744365.1">
    <property type="nucleotide sequence ID" value="NZ_CP012150.1"/>
</dbReference>
<keyword evidence="1 2" id="KW-0238">DNA-binding</keyword>
<dbReference type="AlphaFoldDB" id="A0A0K0X3L8"/>
<evidence type="ECO:0000256" key="1">
    <source>
        <dbReference type="ARBA" id="ARBA00023125"/>
    </source>
</evidence>
<dbReference type="EMBL" id="CP012150">
    <property type="protein sequence ID" value="AKS31947.1"/>
    <property type="molecule type" value="Genomic_DNA"/>
</dbReference>
<dbReference type="PANTHER" id="PTHR30055:SF226">
    <property type="entry name" value="HTH-TYPE TRANSCRIPTIONAL REGULATOR PKSA"/>
    <property type="match status" value="1"/>
</dbReference>
<dbReference type="Pfam" id="PF00440">
    <property type="entry name" value="TetR_N"/>
    <property type="match status" value="1"/>
</dbReference>
<dbReference type="PATRIC" id="fig|134601.6.peg.1812"/>
<evidence type="ECO:0000256" key="2">
    <source>
        <dbReference type="PROSITE-ProRule" id="PRU00335"/>
    </source>
</evidence>
<gene>
    <name evidence="5" type="ORF">AFA91_08740</name>
</gene>
<dbReference type="InterPro" id="IPR041669">
    <property type="entry name" value="TetR_C_15"/>
</dbReference>
<dbReference type="SUPFAM" id="SSF46689">
    <property type="entry name" value="Homeodomain-like"/>
    <property type="match status" value="1"/>
</dbReference>
<dbReference type="GO" id="GO:0003700">
    <property type="term" value="F:DNA-binding transcription factor activity"/>
    <property type="evidence" value="ECO:0007669"/>
    <property type="project" value="TreeGrafter"/>
</dbReference>
<dbReference type="PANTHER" id="PTHR30055">
    <property type="entry name" value="HTH-TYPE TRANSCRIPTIONAL REGULATOR RUTR"/>
    <property type="match status" value="1"/>
</dbReference>
<dbReference type="GO" id="GO:0000976">
    <property type="term" value="F:transcription cis-regulatory region binding"/>
    <property type="evidence" value="ECO:0007669"/>
    <property type="project" value="TreeGrafter"/>
</dbReference>
<dbReference type="STRING" id="134601.AFA91_08740"/>
<dbReference type="Pfam" id="PF17918">
    <property type="entry name" value="TetR_C_15"/>
    <property type="match status" value="1"/>
</dbReference>
<dbReference type="PRINTS" id="PR00455">
    <property type="entry name" value="HTHTETR"/>
</dbReference>
<dbReference type="InterPro" id="IPR050109">
    <property type="entry name" value="HTH-type_TetR-like_transc_reg"/>
</dbReference>
<dbReference type="Gene3D" id="1.10.357.10">
    <property type="entry name" value="Tetracycline Repressor, domain 2"/>
    <property type="match status" value="1"/>
</dbReference>
<proteinExistence type="predicted"/>
<feature type="region of interest" description="Disordered" evidence="3">
    <location>
        <begin position="1"/>
        <end position="23"/>
    </location>
</feature>
<dbReference type="SUPFAM" id="SSF48498">
    <property type="entry name" value="Tetracyclin repressor-like, C-terminal domain"/>
    <property type="match status" value="1"/>
</dbReference>
<dbReference type="InterPro" id="IPR009057">
    <property type="entry name" value="Homeodomain-like_sf"/>
</dbReference>
<dbReference type="InterPro" id="IPR001647">
    <property type="entry name" value="HTH_TetR"/>
</dbReference>
<sequence length="213" mass="23807">MAGSKPELNPRKQPRQHRSEETRRRILDAATRVFAHYGYARGTTNRIAEWAELSIGSLYQYYPNKDAILLELATRHLDAGAAADLRLRPKGPSPSLIDVIRAMVRSNIENHQADPEFLRILVEQAPRSGELMAKVALHEAARMAHLREVIERSPEATVKDTEIAARLVVSSVDMVVHQLLAAPDAVEVARLESELVEMIYRYLTGRPSVAVAD</sequence>
<dbReference type="Proteomes" id="UP000062255">
    <property type="component" value="Chromosome"/>
</dbReference>
<evidence type="ECO:0000313" key="5">
    <source>
        <dbReference type="EMBL" id="AKS31947.1"/>
    </source>
</evidence>
<dbReference type="KEGG" id="mgo:AFA91_08740"/>
<evidence type="ECO:0000259" key="4">
    <source>
        <dbReference type="PROSITE" id="PS50977"/>
    </source>
</evidence>
<feature type="domain" description="HTH tetR-type" evidence="4">
    <location>
        <begin position="20"/>
        <end position="80"/>
    </location>
</feature>